<evidence type="ECO:0000313" key="3">
    <source>
        <dbReference type="Proteomes" id="UP000244174"/>
    </source>
</evidence>
<organism evidence="2 3">
    <name type="scientific">Christiangramia gaetbulicola</name>
    <dbReference type="NCBI Taxonomy" id="703340"/>
    <lineage>
        <taxon>Bacteria</taxon>
        <taxon>Pseudomonadati</taxon>
        <taxon>Bacteroidota</taxon>
        <taxon>Flavobacteriia</taxon>
        <taxon>Flavobacteriales</taxon>
        <taxon>Flavobacteriaceae</taxon>
        <taxon>Christiangramia</taxon>
    </lineage>
</organism>
<dbReference type="Pfam" id="PF00149">
    <property type="entry name" value="Metallophos"/>
    <property type="match status" value="1"/>
</dbReference>
<dbReference type="OrthoDB" id="332939at2"/>
<dbReference type="PANTHER" id="PTHR12905">
    <property type="entry name" value="METALLOPHOSPHOESTERASE"/>
    <property type="match status" value="1"/>
</dbReference>
<name>A0A2T6AKX3_9FLAO</name>
<reference evidence="2 3" key="1">
    <citation type="submission" date="2018-04" db="EMBL/GenBank/DDBJ databases">
        <title>Genomic Encyclopedia of Archaeal and Bacterial Type Strains, Phase II (KMG-II): from individual species to whole genera.</title>
        <authorList>
            <person name="Goeker M."/>
        </authorList>
    </citation>
    <scope>NUCLEOTIDE SEQUENCE [LARGE SCALE GENOMIC DNA]</scope>
    <source>
        <strain evidence="2 3">DSM 23082</strain>
    </source>
</reference>
<dbReference type="InterPro" id="IPR029052">
    <property type="entry name" value="Metallo-depent_PP-like"/>
</dbReference>
<dbReference type="Proteomes" id="UP000244174">
    <property type="component" value="Unassembled WGS sequence"/>
</dbReference>
<dbReference type="RefSeq" id="WP_108170426.1">
    <property type="nucleotide sequence ID" value="NZ_QBKQ01000001.1"/>
</dbReference>
<dbReference type="EMBL" id="QBKQ01000001">
    <property type="protein sequence ID" value="PTX44469.1"/>
    <property type="molecule type" value="Genomic_DNA"/>
</dbReference>
<dbReference type="AlphaFoldDB" id="A0A2T6AKX3"/>
<evidence type="ECO:0000259" key="1">
    <source>
        <dbReference type="Pfam" id="PF00149"/>
    </source>
</evidence>
<dbReference type="SUPFAM" id="SSF56300">
    <property type="entry name" value="Metallo-dependent phosphatases"/>
    <property type="match status" value="1"/>
</dbReference>
<dbReference type="Gene3D" id="3.60.21.10">
    <property type="match status" value="1"/>
</dbReference>
<dbReference type="CDD" id="cd07379">
    <property type="entry name" value="MPP_239FB"/>
    <property type="match status" value="1"/>
</dbReference>
<comment type="caution">
    <text evidence="2">The sequence shown here is derived from an EMBL/GenBank/DDBJ whole genome shotgun (WGS) entry which is preliminary data.</text>
</comment>
<keyword evidence="3" id="KW-1185">Reference proteome</keyword>
<dbReference type="InterPro" id="IPR004843">
    <property type="entry name" value="Calcineurin-like_PHP"/>
</dbReference>
<dbReference type="InterPro" id="IPR051693">
    <property type="entry name" value="UPF0046_metallophosphoest"/>
</dbReference>
<sequence length="205" mass="23259">MRLICLADTHNKHNEIPIPKGDVLIHAGDCTDGGTRNETESFLKWFSSQPHKHKILVPGNHDFYFEKVENLANIPKNIGLLLDRGIEIEGIKFWGSPVTPGLDNWAFNRERGKAIKKHWEMIPDDTQVLITHTPPFGILDEIGSGIHLGCEELLKSLPVVQPIYHLFGHIHHASGSTKRSETKYFNLSILDERLRIMHSPIILDL</sequence>
<gene>
    <name evidence="2" type="ORF">C8P64_0448</name>
</gene>
<accession>A0A2T6AKX3</accession>
<dbReference type="GO" id="GO:0016787">
    <property type="term" value="F:hydrolase activity"/>
    <property type="evidence" value="ECO:0007669"/>
    <property type="project" value="InterPro"/>
</dbReference>
<feature type="domain" description="Calcineurin-like phosphoesterase" evidence="1">
    <location>
        <begin position="6"/>
        <end position="172"/>
    </location>
</feature>
<proteinExistence type="predicted"/>
<dbReference type="PANTHER" id="PTHR12905:SF0">
    <property type="entry name" value="CALCINEURIN-LIKE PHOSPHOESTERASE DOMAIN-CONTAINING PROTEIN"/>
    <property type="match status" value="1"/>
</dbReference>
<protein>
    <submittedName>
        <fullName evidence="2">Icc-related predicted phosphoesterase</fullName>
    </submittedName>
</protein>
<evidence type="ECO:0000313" key="2">
    <source>
        <dbReference type="EMBL" id="PTX44469.1"/>
    </source>
</evidence>